<dbReference type="InterPro" id="IPR001134">
    <property type="entry name" value="Netrin_domain"/>
</dbReference>
<dbReference type="SUPFAM" id="SSF50242">
    <property type="entry name" value="TIMP-like"/>
    <property type="match status" value="1"/>
</dbReference>
<keyword evidence="3 5" id="KW-1015">Disulfide bond</keyword>
<keyword evidence="2" id="KW-0964">Secreted</keyword>
<dbReference type="GO" id="GO:0008191">
    <property type="term" value="F:metalloendopeptidase inhibitor activity"/>
    <property type="evidence" value="ECO:0007669"/>
    <property type="project" value="InterPro"/>
</dbReference>
<evidence type="ECO:0000256" key="4">
    <source>
        <dbReference type="PIRSR" id="PIRSR601820-1"/>
    </source>
</evidence>
<comment type="subcellular location">
    <subcellularLocation>
        <location evidence="1">Secreted</location>
    </subcellularLocation>
</comment>
<evidence type="ECO:0000313" key="7">
    <source>
        <dbReference type="EMBL" id="KAK3611225.1"/>
    </source>
</evidence>
<dbReference type="GO" id="GO:0051045">
    <property type="term" value="P:negative regulation of membrane protein ectodomain proteolysis"/>
    <property type="evidence" value="ECO:0007669"/>
    <property type="project" value="TreeGrafter"/>
</dbReference>
<dbReference type="AlphaFoldDB" id="A0AAE0TIX0"/>
<proteinExistence type="predicted"/>
<protein>
    <recommendedName>
        <fullName evidence="6">NTR domain-containing protein</fullName>
    </recommendedName>
</protein>
<dbReference type="Proteomes" id="UP001195483">
    <property type="component" value="Unassembled WGS sequence"/>
</dbReference>
<evidence type="ECO:0000256" key="2">
    <source>
        <dbReference type="ARBA" id="ARBA00022525"/>
    </source>
</evidence>
<dbReference type="PANTHER" id="PTHR11844:SF25">
    <property type="entry name" value="NTR DOMAIN-CONTAINING PROTEIN"/>
    <property type="match status" value="1"/>
</dbReference>
<comment type="caution">
    <text evidence="7">The sequence shown here is derived from an EMBL/GenBank/DDBJ whole genome shotgun (WGS) entry which is preliminary data.</text>
</comment>
<keyword evidence="4" id="KW-0479">Metal-binding</keyword>
<evidence type="ECO:0000256" key="3">
    <source>
        <dbReference type="ARBA" id="ARBA00023157"/>
    </source>
</evidence>
<feature type="domain" description="NTR" evidence="6">
    <location>
        <begin position="36"/>
        <end position="176"/>
    </location>
</feature>
<dbReference type="PANTHER" id="PTHR11844">
    <property type="entry name" value="METALLOPROTEASE INHIBITOR"/>
    <property type="match status" value="1"/>
</dbReference>
<organism evidence="7 8">
    <name type="scientific">Potamilus streckersoni</name>
    <dbReference type="NCBI Taxonomy" id="2493646"/>
    <lineage>
        <taxon>Eukaryota</taxon>
        <taxon>Metazoa</taxon>
        <taxon>Spiralia</taxon>
        <taxon>Lophotrochozoa</taxon>
        <taxon>Mollusca</taxon>
        <taxon>Bivalvia</taxon>
        <taxon>Autobranchia</taxon>
        <taxon>Heteroconchia</taxon>
        <taxon>Palaeoheterodonta</taxon>
        <taxon>Unionida</taxon>
        <taxon>Unionoidea</taxon>
        <taxon>Unionidae</taxon>
        <taxon>Ambleminae</taxon>
        <taxon>Lampsilini</taxon>
        <taxon>Potamilus</taxon>
    </lineage>
</organism>
<feature type="disulfide bond" evidence="5">
    <location>
        <begin position="38"/>
        <end position="151"/>
    </location>
</feature>
<keyword evidence="8" id="KW-1185">Reference proteome</keyword>
<gene>
    <name evidence="7" type="ORF">CHS0354_002121</name>
</gene>
<dbReference type="PROSITE" id="PS50189">
    <property type="entry name" value="NTR"/>
    <property type="match status" value="1"/>
</dbReference>
<dbReference type="EMBL" id="JAEAOA010000188">
    <property type="protein sequence ID" value="KAK3611225.1"/>
    <property type="molecule type" value="Genomic_DNA"/>
</dbReference>
<evidence type="ECO:0000256" key="1">
    <source>
        <dbReference type="ARBA" id="ARBA00004613"/>
    </source>
</evidence>
<feature type="disulfide bond" evidence="5">
    <location>
        <begin position="36"/>
        <end position="124"/>
    </location>
</feature>
<dbReference type="Gene3D" id="2.40.50.120">
    <property type="match status" value="1"/>
</dbReference>
<reference evidence="7" key="3">
    <citation type="submission" date="2023-05" db="EMBL/GenBank/DDBJ databases">
        <authorList>
            <person name="Smith C.H."/>
        </authorList>
    </citation>
    <scope>NUCLEOTIDE SEQUENCE</scope>
    <source>
        <strain evidence="7">CHS0354</strain>
        <tissue evidence="7">Mantle</tissue>
    </source>
</reference>
<feature type="disulfide bond" evidence="5">
    <location>
        <begin position="48"/>
        <end position="176"/>
    </location>
</feature>
<keyword evidence="4" id="KW-0862">Zinc</keyword>
<dbReference type="GO" id="GO:0046872">
    <property type="term" value="F:metal ion binding"/>
    <property type="evidence" value="ECO:0007669"/>
    <property type="project" value="UniProtKB-KW"/>
</dbReference>
<reference evidence="7" key="1">
    <citation type="journal article" date="2021" name="Genome Biol. Evol.">
        <title>A High-Quality Reference Genome for a Parasitic Bivalve with Doubly Uniparental Inheritance (Bivalvia: Unionida).</title>
        <authorList>
            <person name="Smith C.H."/>
        </authorList>
    </citation>
    <scope>NUCLEOTIDE SEQUENCE</scope>
    <source>
        <strain evidence="7">CHS0354</strain>
    </source>
</reference>
<dbReference type="GO" id="GO:0002020">
    <property type="term" value="F:protease binding"/>
    <property type="evidence" value="ECO:0007669"/>
    <property type="project" value="TreeGrafter"/>
</dbReference>
<dbReference type="GO" id="GO:0031012">
    <property type="term" value="C:extracellular matrix"/>
    <property type="evidence" value="ECO:0007669"/>
    <property type="project" value="TreeGrafter"/>
</dbReference>
<dbReference type="GO" id="GO:0005615">
    <property type="term" value="C:extracellular space"/>
    <property type="evidence" value="ECO:0007669"/>
    <property type="project" value="TreeGrafter"/>
</dbReference>
<dbReference type="InterPro" id="IPR001820">
    <property type="entry name" value="TIMP"/>
</dbReference>
<reference evidence="7" key="2">
    <citation type="journal article" date="2021" name="Genome Biol. Evol.">
        <title>Developing a high-quality reference genome for a parasitic bivalve with doubly uniparental inheritance (Bivalvia: Unionida).</title>
        <authorList>
            <person name="Smith C.H."/>
        </authorList>
    </citation>
    <scope>NUCLEOTIDE SEQUENCE</scope>
    <source>
        <strain evidence="7">CHS0354</strain>
        <tissue evidence="7">Mantle</tissue>
    </source>
</reference>
<sequence length="186" mass="21044">MGQKSCKAYLCAMEGPFIVLHLLLMLLATVYIAFACSCYKRTFESYLCDSESTVIRARVISAKMVDRDGNPLTDEEKNDTIFMDYEVSTKYLMQLQKTFKMGSNQISTFHSLFKMIAIRADSLCGFVLDTNTDYLLVGNTDLNGEFSTNMCNVIIPWDEVSESKLDFLEGRRAPNCETVSGYSFNI</sequence>
<feature type="binding site" evidence="4">
    <location>
        <position position="36"/>
    </location>
    <ligand>
        <name>Zn(2+)</name>
        <dbReference type="ChEBI" id="CHEBI:29105"/>
        <note>ligand shared with metalloproteinase partner</note>
    </ligand>
</feature>
<evidence type="ECO:0000256" key="5">
    <source>
        <dbReference type="PIRSR" id="PIRSR601820-3"/>
    </source>
</evidence>
<evidence type="ECO:0000259" key="6">
    <source>
        <dbReference type="PROSITE" id="PS50189"/>
    </source>
</evidence>
<dbReference type="InterPro" id="IPR008993">
    <property type="entry name" value="TIMP-like_OB-fold"/>
</dbReference>
<accession>A0AAE0TIX0</accession>
<dbReference type="Pfam" id="PF00965">
    <property type="entry name" value="TIMP"/>
    <property type="match status" value="1"/>
</dbReference>
<name>A0AAE0TIX0_9BIVA</name>
<evidence type="ECO:0000313" key="8">
    <source>
        <dbReference type="Proteomes" id="UP001195483"/>
    </source>
</evidence>
<dbReference type="SMART" id="SM00206">
    <property type="entry name" value="NTR"/>
    <property type="match status" value="1"/>
</dbReference>